<dbReference type="EMBL" id="BSXV01002856">
    <property type="protein sequence ID" value="GME96903.1"/>
    <property type="molecule type" value="Genomic_DNA"/>
</dbReference>
<sequence length="429" mass="47369">MTSYEIELPDTEHKYKSVNIAGSFNNWDKSIDLLKYNDLTKKWVFDLYPNYLKNLKLENNENEIKYLYKFVINDSEWICDLNAPCEDTDDGFKNNFINIKKSDLILNNDNNKENELKKDIKISTSKLNNANNNDYIGAKEPHSSPVAITADKNKLIQKELNLNADNVDKEILEEIDNNNNSTNLVNSDITDSSNTPELSAVSSPPSSAPELETNENTDDTDDYDAGPEAPEPTLKDVRAVIEDSPDSIATEVETETENENSASQPEEKTVKVPIETPAIPAAVETVSSVISKAAHEPLPVNATEPVEEAATETVPETVPETIPETFQETTADIPGGFTEQPVVHEISVPATSESAIAPNTASSSTSGSQNNSSSQGFKNIFSLSKFLTSFDWFVKYIILFKVFGIKSTYNSKKDQNKKTTTTSTTAANN</sequence>
<reference evidence="1" key="1">
    <citation type="submission" date="2023-04" db="EMBL/GenBank/DDBJ databases">
        <title>Candida boidinii NBRC 1967.</title>
        <authorList>
            <person name="Ichikawa N."/>
            <person name="Sato H."/>
            <person name="Tonouchi N."/>
        </authorList>
    </citation>
    <scope>NUCLEOTIDE SEQUENCE</scope>
    <source>
        <strain evidence="1">NBRC 1967</strain>
    </source>
</reference>
<evidence type="ECO:0000313" key="2">
    <source>
        <dbReference type="Proteomes" id="UP001165101"/>
    </source>
</evidence>
<gene>
    <name evidence="1" type="ORF">Cboi01_000443100</name>
</gene>
<keyword evidence="2" id="KW-1185">Reference proteome</keyword>
<organism evidence="1 2">
    <name type="scientific">Candida boidinii</name>
    <name type="common">Yeast</name>
    <dbReference type="NCBI Taxonomy" id="5477"/>
    <lineage>
        <taxon>Eukaryota</taxon>
        <taxon>Fungi</taxon>
        <taxon>Dikarya</taxon>
        <taxon>Ascomycota</taxon>
        <taxon>Saccharomycotina</taxon>
        <taxon>Pichiomycetes</taxon>
        <taxon>Pichiales</taxon>
        <taxon>Pichiaceae</taxon>
        <taxon>Ogataea</taxon>
        <taxon>Ogataea/Candida clade</taxon>
    </lineage>
</organism>
<accession>A0ACB5TXM7</accession>
<dbReference type="Proteomes" id="UP001165101">
    <property type="component" value="Unassembled WGS sequence"/>
</dbReference>
<evidence type="ECO:0000313" key="1">
    <source>
        <dbReference type="EMBL" id="GME96903.1"/>
    </source>
</evidence>
<protein>
    <submittedName>
        <fullName evidence="1">Unnamed protein product</fullName>
    </submittedName>
</protein>
<comment type="caution">
    <text evidence="1">The sequence shown here is derived from an EMBL/GenBank/DDBJ whole genome shotgun (WGS) entry which is preliminary data.</text>
</comment>
<proteinExistence type="predicted"/>
<name>A0ACB5TXM7_CANBO</name>